<feature type="region of interest" description="Disordered" evidence="1">
    <location>
        <begin position="44"/>
        <end position="71"/>
    </location>
</feature>
<dbReference type="EMBL" id="JAGFBR010000019">
    <property type="protein sequence ID" value="KAH0448447.1"/>
    <property type="molecule type" value="Genomic_DNA"/>
</dbReference>
<evidence type="ECO:0000313" key="2">
    <source>
        <dbReference type="EMBL" id="KAH0448447.1"/>
    </source>
</evidence>
<evidence type="ECO:0000313" key="3">
    <source>
        <dbReference type="Proteomes" id="UP000775213"/>
    </source>
</evidence>
<dbReference type="Proteomes" id="UP000775213">
    <property type="component" value="Unassembled WGS sequence"/>
</dbReference>
<evidence type="ECO:0000256" key="1">
    <source>
        <dbReference type="SAM" id="MobiDB-lite"/>
    </source>
</evidence>
<protein>
    <submittedName>
        <fullName evidence="2">Uncharacterized protein</fullName>
    </submittedName>
</protein>
<sequence>MRNFCCLGGEFDKGLDGGDLIELLEIALSEVSLVARSRDHDRWPGVHGGVRETRKSVDATGTGDGKEDTWA</sequence>
<feature type="compositionally biased region" description="Basic and acidic residues" evidence="1">
    <location>
        <begin position="44"/>
        <end position="57"/>
    </location>
</feature>
<proteinExistence type="predicted"/>
<organism evidence="2 3">
    <name type="scientific">Dendrobium chrysotoxum</name>
    <name type="common">Orchid</name>
    <dbReference type="NCBI Taxonomy" id="161865"/>
    <lineage>
        <taxon>Eukaryota</taxon>
        <taxon>Viridiplantae</taxon>
        <taxon>Streptophyta</taxon>
        <taxon>Embryophyta</taxon>
        <taxon>Tracheophyta</taxon>
        <taxon>Spermatophyta</taxon>
        <taxon>Magnoliopsida</taxon>
        <taxon>Liliopsida</taxon>
        <taxon>Asparagales</taxon>
        <taxon>Orchidaceae</taxon>
        <taxon>Epidendroideae</taxon>
        <taxon>Malaxideae</taxon>
        <taxon>Dendrobiinae</taxon>
        <taxon>Dendrobium</taxon>
    </lineage>
</organism>
<keyword evidence="3" id="KW-1185">Reference proteome</keyword>
<gene>
    <name evidence="2" type="ORF">IEQ34_022247</name>
</gene>
<name>A0AAV7FYG8_DENCH</name>
<accession>A0AAV7FYG8</accession>
<comment type="caution">
    <text evidence="2">The sequence shown here is derived from an EMBL/GenBank/DDBJ whole genome shotgun (WGS) entry which is preliminary data.</text>
</comment>
<dbReference type="AlphaFoldDB" id="A0AAV7FYG8"/>
<reference evidence="2 3" key="1">
    <citation type="journal article" date="2021" name="Hortic Res">
        <title>Chromosome-scale assembly of the Dendrobium chrysotoxum genome enhances the understanding of orchid evolution.</title>
        <authorList>
            <person name="Zhang Y."/>
            <person name="Zhang G.Q."/>
            <person name="Zhang D."/>
            <person name="Liu X.D."/>
            <person name="Xu X.Y."/>
            <person name="Sun W.H."/>
            <person name="Yu X."/>
            <person name="Zhu X."/>
            <person name="Wang Z.W."/>
            <person name="Zhao X."/>
            <person name="Zhong W.Y."/>
            <person name="Chen H."/>
            <person name="Yin W.L."/>
            <person name="Huang T."/>
            <person name="Niu S.C."/>
            <person name="Liu Z.J."/>
        </authorList>
    </citation>
    <scope>NUCLEOTIDE SEQUENCE [LARGE SCALE GENOMIC DNA]</scope>
    <source>
        <strain evidence="2">Lindl</strain>
    </source>
</reference>